<dbReference type="RefSeq" id="WP_048940061.1">
    <property type="nucleotide sequence ID" value="NZ_CP012077.1"/>
</dbReference>
<evidence type="ECO:0000256" key="4">
    <source>
        <dbReference type="SAM" id="Phobius"/>
    </source>
</evidence>
<feature type="transmembrane region" description="Helical" evidence="4">
    <location>
        <begin position="43"/>
        <end position="64"/>
    </location>
</feature>
<feature type="transmembrane region" description="Helical" evidence="4">
    <location>
        <begin position="204"/>
        <end position="226"/>
    </location>
</feature>
<dbReference type="GO" id="GO:0022857">
    <property type="term" value="F:transmembrane transporter activity"/>
    <property type="evidence" value="ECO:0007669"/>
    <property type="project" value="InterPro"/>
</dbReference>
<accession>A0AAN1VHT5</accession>
<feature type="transmembrane region" description="Helical" evidence="4">
    <location>
        <begin position="295"/>
        <end position="314"/>
    </location>
</feature>
<organism evidence="5 6">
    <name type="scientific">Bordetella hinzii</name>
    <dbReference type="NCBI Taxonomy" id="103855"/>
    <lineage>
        <taxon>Bacteria</taxon>
        <taxon>Pseudomonadati</taxon>
        <taxon>Pseudomonadota</taxon>
        <taxon>Betaproteobacteria</taxon>
        <taxon>Burkholderiales</taxon>
        <taxon>Alcaligenaceae</taxon>
        <taxon>Bordetella</taxon>
    </lineage>
</organism>
<keyword evidence="2 4" id="KW-1133">Transmembrane helix</keyword>
<keyword evidence="1 4" id="KW-0812">Transmembrane</keyword>
<dbReference type="Proteomes" id="UP000282741">
    <property type="component" value="Chromosome"/>
</dbReference>
<name>A0AAN1VHT5_9BORD</name>
<feature type="transmembrane region" description="Helical" evidence="4">
    <location>
        <begin position="326"/>
        <end position="347"/>
    </location>
</feature>
<dbReference type="EMBL" id="CP024172">
    <property type="protein sequence ID" value="AZW19017.1"/>
    <property type="molecule type" value="Genomic_DNA"/>
</dbReference>
<feature type="transmembrane region" description="Helical" evidence="4">
    <location>
        <begin position="99"/>
        <end position="117"/>
    </location>
</feature>
<feature type="transmembrane region" description="Helical" evidence="4">
    <location>
        <begin position="270"/>
        <end position="289"/>
    </location>
</feature>
<evidence type="ECO:0000256" key="2">
    <source>
        <dbReference type="ARBA" id="ARBA00022989"/>
    </source>
</evidence>
<sequence length="396" mass="39438">MSNQSRGLWLLAGLLLVAANLRAPITAVAPVLSLLQGEFSLSPAQAGLLTTLPLLAFGAVSPFAGAIARAHGLERTLLAALAVIAAGILLRSAGPAAALYAGTLLAGVGIALGNVLLPSIIKRDFPAKVAPVTSACALAMGGAAALASASAVPLARHWGWQPALGVLLLLPLAAMLAWRAQLAGPAIKVQAAAGLGAPVWRSPLAWQLTLFMGLNSTLYYATVAWLPTVLADAGFSPSAAGSVHGVMQLASALPGLVLAPLVARCKDQKALAAGSGLLMALALLGLACWPALAPLWAFCLGAGSGAGLILALMFMGLRAADPRTAAALSGMAQCLGYLLAASGPLLAGKAHAWSQGWDRPLAIGVALCLAMAGFGALAGRARLLGQAAAPAGGSRS</sequence>
<keyword evidence="3 4" id="KW-0472">Membrane</keyword>
<dbReference type="InterPro" id="IPR052524">
    <property type="entry name" value="MFS_Cyanate_Porter"/>
</dbReference>
<proteinExistence type="predicted"/>
<protein>
    <submittedName>
        <fullName evidence="5">MFS transporter</fullName>
    </submittedName>
</protein>
<dbReference type="PANTHER" id="PTHR23523:SF2">
    <property type="entry name" value="2-NITROIMIDAZOLE TRANSPORTER"/>
    <property type="match status" value="1"/>
</dbReference>
<evidence type="ECO:0000256" key="1">
    <source>
        <dbReference type="ARBA" id="ARBA00022692"/>
    </source>
</evidence>
<feature type="transmembrane region" description="Helical" evidence="4">
    <location>
        <begin position="129"/>
        <end position="152"/>
    </location>
</feature>
<dbReference type="SUPFAM" id="SSF103473">
    <property type="entry name" value="MFS general substrate transporter"/>
    <property type="match status" value="1"/>
</dbReference>
<feature type="transmembrane region" description="Helical" evidence="4">
    <location>
        <begin position="158"/>
        <end position="178"/>
    </location>
</feature>
<reference evidence="6" key="1">
    <citation type="submission" date="2017-10" db="EMBL/GenBank/DDBJ databases">
        <title>Whole genome sequencing of various Bordetella species.</title>
        <authorList>
            <person name="Weigand M.R."/>
            <person name="Loparev V."/>
            <person name="Peng Y."/>
            <person name="Bowden K.E."/>
            <person name="Tondella M.L."/>
            <person name="Williams M.M."/>
        </authorList>
    </citation>
    <scope>NUCLEOTIDE SEQUENCE [LARGE SCALE GENOMIC DNA]</scope>
    <source>
        <strain evidence="6">H720</strain>
    </source>
</reference>
<dbReference type="InterPro" id="IPR011701">
    <property type="entry name" value="MFS"/>
</dbReference>
<gene>
    <name evidence="5" type="ORF">CS347_20775</name>
</gene>
<dbReference type="AlphaFoldDB" id="A0AAN1VHT5"/>
<dbReference type="PANTHER" id="PTHR23523">
    <property type="match status" value="1"/>
</dbReference>
<evidence type="ECO:0000313" key="6">
    <source>
        <dbReference type="Proteomes" id="UP000282741"/>
    </source>
</evidence>
<feature type="transmembrane region" description="Helical" evidence="4">
    <location>
        <begin position="246"/>
        <end position="263"/>
    </location>
</feature>
<evidence type="ECO:0000256" key="3">
    <source>
        <dbReference type="ARBA" id="ARBA00023136"/>
    </source>
</evidence>
<dbReference type="Pfam" id="PF07690">
    <property type="entry name" value="MFS_1"/>
    <property type="match status" value="1"/>
</dbReference>
<feature type="transmembrane region" description="Helical" evidence="4">
    <location>
        <begin position="76"/>
        <end position="93"/>
    </location>
</feature>
<feature type="transmembrane region" description="Helical" evidence="4">
    <location>
        <begin position="359"/>
        <end position="378"/>
    </location>
</feature>
<evidence type="ECO:0000313" key="5">
    <source>
        <dbReference type="EMBL" id="AZW19017.1"/>
    </source>
</evidence>
<dbReference type="Gene3D" id="1.20.1250.20">
    <property type="entry name" value="MFS general substrate transporter like domains"/>
    <property type="match status" value="1"/>
</dbReference>
<dbReference type="InterPro" id="IPR036259">
    <property type="entry name" value="MFS_trans_sf"/>
</dbReference>